<accession>A0A9R1VJ94</accession>
<keyword evidence="1" id="KW-0472">Membrane</keyword>
<dbReference type="Gene3D" id="1.10.540.10">
    <property type="entry name" value="Acyl-CoA dehydrogenase/oxidase, N-terminal domain"/>
    <property type="match status" value="1"/>
</dbReference>
<proteinExistence type="predicted"/>
<evidence type="ECO:0000313" key="4">
    <source>
        <dbReference type="Proteomes" id="UP000235145"/>
    </source>
</evidence>
<dbReference type="SUPFAM" id="SSF56645">
    <property type="entry name" value="Acyl-CoA dehydrogenase NM domain-like"/>
    <property type="match status" value="1"/>
</dbReference>
<feature type="transmembrane region" description="Helical" evidence="1">
    <location>
        <begin position="33"/>
        <end position="52"/>
    </location>
</feature>
<dbReference type="InterPro" id="IPR037069">
    <property type="entry name" value="AcylCoA_DH/ox_N_sf"/>
</dbReference>
<dbReference type="GO" id="GO:0003997">
    <property type="term" value="F:acyl-CoA oxidase activity"/>
    <property type="evidence" value="ECO:0007669"/>
    <property type="project" value="InterPro"/>
</dbReference>
<dbReference type="FunFam" id="1.10.540.10:FF:000015">
    <property type="entry name" value="Acyl-coenzyme A oxidase"/>
    <property type="match status" value="1"/>
</dbReference>
<keyword evidence="1" id="KW-0812">Transmembrane</keyword>
<dbReference type="EMBL" id="NBSK02000005">
    <property type="protein sequence ID" value="KAJ0205815.1"/>
    <property type="molecule type" value="Genomic_DNA"/>
</dbReference>
<dbReference type="GO" id="GO:0006631">
    <property type="term" value="P:fatty acid metabolic process"/>
    <property type="evidence" value="ECO:0007669"/>
    <property type="project" value="InterPro"/>
</dbReference>
<dbReference type="GO" id="GO:0071949">
    <property type="term" value="F:FAD binding"/>
    <property type="evidence" value="ECO:0007669"/>
    <property type="project" value="InterPro"/>
</dbReference>
<evidence type="ECO:0000313" key="3">
    <source>
        <dbReference type="EMBL" id="KAJ0205815.1"/>
    </source>
</evidence>
<dbReference type="Proteomes" id="UP000235145">
    <property type="component" value="Unassembled WGS sequence"/>
</dbReference>
<feature type="domain" description="Acyl-coenzyme A oxidase N-terminal" evidence="2">
    <location>
        <begin position="238"/>
        <end position="323"/>
    </location>
</feature>
<dbReference type="PANTHER" id="PTHR10909">
    <property type="entry name" value="ELECTRON TRANSPORT OXIDOREDUCTASE"/>
    <property type="match status" value="1"/>
</dbReference>
<dbReference type="InterPro" id="IPR029320">
    <property type="entry name" value="Acyl-CoA_ox_N"/>
</dbReference>
<evidence type="ECO:0000256" key="1">
    <source>
        <dbReference type="SAM" id="Phobius"/>
    </source>
</evidence>
<sequence length="329" mass="37527">MDALSHFLSRHRFLDPGGGATDREKSNAGEKEIIIFFTLLVLSSLSFSSIIIPTGEEINVYFTVVRSLDFVSDRFGIHNVRYSTIPSRFRLKSSSHTEKVLLVLVKAMKNPRNALCKSSIMATSNIFKSYGDKLLESTTCDAIDHMVKHVNALASELANTTTNEGFKINQCKDLLSIFTHMESNLSKKTVAEFVPKIKYDKNLSKHFLKKLKYVFVLIPVIQRKLSGSGLGVWRAYKAFEKFTRPMLGRKELLKNTLKKAANAWKLIVNLRLSEEESKWLRFYINEPTYTDLHWGLFIPAIEGQGIEEQKHKWLPLAQNMQIIGCYAQT</sequence>
<comment type="caution">
    <text evidence="3">The sequence shown here is derived from an EMBL/GenBank/DDBJ whole genome shotgun (WGS) entry which is preliminary data.</text>
</comment>
<reference evidence="3 4" key="1">
    <citation type="journal article" date="2017" name="Nat. Commun.">
        <title>Genome assembly with in vitro proximity ligation data and whole-genome triplication in lettuce.</title>
        <authorList>
            <person name="Reyes-Chin-Wo S."/>
            <person name="Wang Z."/>
            <person name="Yang X."/>
            <person name="Kozik A."/>
            <person name="Arikit S."/>
            <person name="Song C."/>
            <person name="Xia L."/>
            <person name="Froenicke L."/>
            <person name="Lavelle D.O."/>
            <person name="Truco M.J."/>
            <person name="Xia R."/>
            <person name="Zhu S."/>
            <person name="Xu C."/>
            <person name="Xu H."/>
            <person name="Xu X."/>
            <person name="Cox K."/>
            <person name="Korf I."/>
            <person name="Meyers B.C."/>
            <person name="Michelmore R.W."/>
        </authorList>
    </citation>
    <scope>NUCLEOTIDE SEQUENCE [LARGE SCALE GENOMIC DNA]</scope>
    <source>
        <strain evidence="4">cv. Salinas</strain>
        <tissue evidence="3">Seedlings</tissue>
    </source>
</reference>
<keyword evidence="1" id="KW-1133">Transmembrane helix</keyword>
<dbReference type="InterPro" id="IPR009100">
    <property type="entry name" value="AcylCoA_DH/oxidase_NM_dom_sf"/>
</dbReference>
<dbReference type="InterPro" id="IPR012258">
    <property type="entry name" value="Acyl-CoA_oxidase"/>
</dbReference>
<name>A0A9R1VJ94_LACSA</name>
<organism evidence="3 4">
    <name type="scientific">Lactuca sativa</name>
    <name type="common">Garden lettuce</name>
    <dbReference type="NCBI Taxonomy" id="4236"/>
    <lineage>
        <taxon>Eukaryota</taxon>
        <taxon>Viridiplantae</taxon>
        <taxon>Streptophyta</taxon>
        <taxon>Embryophyta</taxon>
        <taxon>Tracheophyta</taxon>
        <taxon>Spermatophyta</taxon>
        <taxon>Magnoliopsida</taxon>
        <taxon>eudicotyledons</taxon>
        <taxon>Gunneridae</taxon>
        <taxon>Pentapetalae</taxon>
        <taxon>asterids</taxon>
        <taxon>campanulids</taxon>
        <taxon>Asterales</taxon>
        <taxon>Asteraceae</taxon>
        <taxon>Cichorioideae</taxon>
        <taxon>Cichorieae</taxon>
        <taxon>Lactucinae</taxon>
        <taxon>Lactuca</taxon>
    </lineage>
</organism>
<gene>
    <name evidence="3" type="ORF">LSAT_V11C500264390</name>
</gene>
<keyword evidence="4" id="KW-1185">Reference proteome</keyword>
<evidence type="ECO:0000259" key="2">
    <source>
        <dbReference type="Pfam" id="PF14749"/>
    </source>
</evidence>
<dbReference type="GO" id="GO:0005777">
    <property type="term" value="C:peroxisome"/>
    <property type="evidence" value="ECO:0007669"/>
    <property type="project" value="InterPro"/>
</dbReference>
<dbReference type="Pfam" id="PF14749">
    <property type="entry name" value="Acyl-CoA_ox_N"/>
    <property type="match status" value="1"/>
</dbReference>
<dbReference type="AlphaFoldDB" id="A0A9R1VJ94"/>
<dbReference type="PANTHER" id="PTHR10909:SF250">
    <property type="entry name" value="PEROXISOMAL ACYL-COENZYME A OXIDASE 1"/>
    <property type="match status" value="1"/>
</dbReference>
<protein>
    <recommendedName>
        <fullName evidence="2">Acyl-coenzyme A oxidase N-terminal domain-containing protein</fullName>
    </recommendedName>
</protein>